<comment type="caution">
    <text evidence="1">The sequence shown here is derived from an EMBL/GenBank/DDBJ whole genome shotgun (WGS) entry which is preliminary data.</text>
</comment>
<proteinExistence type="predicted"/>
<dbReference type="Proteomes" id="UP001234297">
    <property type="component" value="Chromosome 2"/>
</dbReference>
<evidence type="ECO:0000313" key="2">
    <source>
        <dbReference type="Proteomes" id="UP001234297"/>
    </source>
</evidence>
<protein>
    <submittedName>
        <fullName evidence="1">Uncharacterized protein</fullName>
    </submittedName>
</protein>
<organism evidence="1 2">
    <name type="scientific">Persea americana</name>
    <name type="common">Avocado</name>
    <dbReference type="NCBI Taxonomy" id="3435"/>
    <lineage>
        <taxon>Eukaryota</taxon>
        <taxon>Viridiplantae</taxon>
        <taxon>Streptophyta</taxon>
        <taxon>Embryophyta</taxon>
        <taxon>Tracheophyta</taxon>
        <taxon>Spermatophyta</taxon>
        <taxon>Magnoliopsida</taxon>
        <taxon>Magnoliidae</taxon>
        <taxon>Laurales</taxon>
        <taxon>Lauraceae</taxon>
        <taxon>Persea</taxon>
    </lineage>
</organism>
<evidence type="ECO:0000313" key="1">
    <source>
        <dbReference type="EMBL" id="KAJ8644922.1"/>
    </source>
</evidence>
<keyword evidence="2" id="KW-1185">Reference proteome</keyword>
<sequence>MFTGQRKRKQQEGKLYPADVSLLFINEGVVKLLTSGLFSGDGSTGTERWGDSGSSPDDVGSIAAPDDVGSIAEGPLDSEDMSGLEDMFVVSSPIISVSFQSSSQSKLNQFNSSSSVSPLKRRSGCRRRIERF</sequence>
<name>A0ACC2MGP0_PERAE</name>
<reference evidence="1 2" key="1">
    <citation type="journal article" date="2022" name="Hortic Res">
        <title>A haplotype resolved chromosomal level avocado genome allows analysis of novel avocado genes.</title>
        <authorList>
            <person name="Nath O."/>
            <person name="Fletcher S.J."/>
            <person name="Hayward A."/>
            <person name="Shaw L.M."/>
            <person name="Masouleh A.K."/>
            <person name="Furtado A."/>
            <person name="Henry R.J."/>
            <person name="Mitter N."/>
        </authorList>
    </citation>
    <scope>NUCLEOTIDE SEQUENCE [LARGE SCALE GENOMIC DNA]</scope>
    <source>
        <strain evidence="2">cv. Hass</strain>
    </source>
</reference>
<accession>A0ACC2MGP0</accession>
<gene>
    <name evidence="1" type="ORF">MRB53_006670</name>
</gene>
<dbReference type="EMBL" id="CM056810">
    <property type="protein sequence ID" value="KAJ8644922.1"/>
    <property type="molecule type" value="Genomic_DNA"/>
</dbReference>